<dbReference type="EMBL" id="JAIUEN010000750">
    <property type="protein sequence ID" value="MCE3364340.1"/>
    <property type="molecule type" value="Genomic_DNA"/>
</dbReference>
<reference evidence="3" key="1">
    <citation type="journal article" date="2021" name="Front Med (Lausanne)">
        <title>The Prevalence and Determinants of Fusidic Acid Resistance Among Methicillin-Resistant Staphylococcus aureus Clinical Isolates in China.</title>
        <authorList>
            <person name="Zhao H."/>
            <person name="Wang X."/>
            <person name="Wang B."/>
            <person name="Xu Y."/>
            <person name="Rao L."/>
            <person name="Wan B."/>
            <person name="Guo Y."/>
            <person name="Wu X."/>
            <person name="Yu J."/>
            <person name="Chen L."/>
            <person name="Li M."/>
            <person name="Yu F."/>
        </authorList>
    </citation>
    <scope>NUCLEOTIDE SEQUENCE</scope>
    <source>
        <strain evidence="3">NC-4</strain>
    </source>
</reference>
<evidence type="ECO:0000313" key="3">
    <source>
        <dbReference type="EMBL" id="MCE3364340.1"/>
    </source>
</evidence>
<dbReference type="PANTHER" id="PTHR30408:SF12">
    <property type="entry name" value="TYPE I RESTRICTION ENZYME MJAVIII SPECIFICITY SUBUNIT"/>
    <property type="match status" value="1"/>
</dbReference>
<dbReference type="GO" id="GO:0009307">
    <property type="term" value="P:DNA restriction-modification system"/>
    <property type="evidence" value="ECO:0007669"/>
    <property type="project" value="UniProtKB-KW"/>
</dbReference>
<gene>
    <name evidence="3" type="ORF">LB359_19165</name>
</gene>
<dbReference type="AlphaFoldDB" id="A0AAW4YER9"/>
<dbReference type="Gene3D" id="3.90.220.20">
    <property type="entry name" value="DNA methylase specificity domains"/>
    <property type="match status" value="1"/>
</dbReference>
<dbReference type="InterPro" id="IPR052021">
    <property type="entry name" value="Type-I_RS_S_subunit"/>
</dbReference>
<keyword evidence="3" id="KW-0540">Nuclease</keyword>
<evidence type="ECO:0000256" key="2">
    <source>
        <dbReference type="ARBA" id="ARBA00023125"/>
    </source>
</evidence>
<comment type="caution">
    <text evidence="3">The sequence shown here is derived from an EMBL/GenBank/DDBJ whole genome shotgun (WGS) entry which is preliminary data.</text>
</comment>
<keyword evidence="1" id="KW-0680">Restriction system</keyword>
<dbReference type="GO" id="GO:0004519">
    <property type="term" value="F:endonuclease activity"/>
    <property type="evidence" value="ECO:0007669"/>
    <property type="project" value="UniProtKB-KW"/>
</dbReference>
<protein>
    <submittedName>
        <fullName evidence="3">Restriction endonuclease subunit S</fullName>
    </submittedName>
</protein>
<name>A0AAW4YER9_STAAU</name>
<evidence type="ECO:0000256" key="1">
    <source>
        <dbReference type="ARBA" id="ARBA00022747"/>
    </source>
</evidence>
<dbReference type="InterPro" id="IPR044946">
    <property type="entry name" value="Restrct_endonuc_typeI_TRD_sf"/>
</dbReference>
<dbReference type="GO" id="GO:0003677">
    <property type="term" value="F:DNA binding"/>
    <property type="evidence" value="ECO:0007669"/>
    <property type="project" value="UniProtKB-KW"/>
</dbReference>
<keyword evidence="3" id="KW-0255">Endonuclease</keyword>
<feature type="non-terminal residue" evidence="3">
    <location>
        <position position="1"/>
    </location>
</feature>
<accession>A0AAW4YER9</accession>
<proteinExistence type="predicted"/>
<evidence type="ECO:0000313" key="4">
    <source>
        <dbReference type="Proteomes" id="UP001200271"/>
    </source>
</evidence>
<keyword evidence="3" id="KW-0378">Hydrolase</keyword>
<reference evidence="3" key="2">
    <citation type="submission" date="2023-08" db="EMBL/GenBank/DDBJ databases">
        <authorList>
            <person name="Zhao H."/>
            <person name="Wang X."/>
        </authorList>
    </citation>
    <scope>NUCLEOTIDE SEQUENCE</scope>
    <source>
        <strain evidence="3">NC-4</strain>
    </source>
</reference>
<dbReference type="Proteomes" id="UP001200271">
    <property type="component" value="Unassembled WGS sequence"/>
</dbReference>
<dbReference type="PANTHER" id="PTHR30408">
    <property type="entry name" value="TYPE-1 RESTRICTION ENZYME ECOKI SPECIFICITY PROTEIN"/>
    <property type="match status" value="1"/>
</dbReference>
<organism evidence="3 4">
    <name type="scientific">Staphylococcus aureus</name>
    <dbReference type="NCBI Taxonomy" id="1280"/>
    <lineage>
        <taxon>Bacteria</taxon>
        <taxon>Bacillati</taxon>
        <taxon>Bacillota</taxon>
        <taxon>Bacilli</taxon>
        <taxon>Bacillales</taxon>
        <taxon>Staphylococcaceae</taxon>
        <taxon>Staphylococcus</taxon>
    </lineage>
</organism>
<keyword evidence="2" id="KW-0238">DNA-binding</keyword>
<sequence>NKKSVSYNKNIKDNNRWDSHYHNPKYINTRRKVDAENAKYLKNLVTEVTESVDKLHEDKVGYIEISNVNNRTGRINGIKFDYINKLPKNGKIILKDEDILISKVRPYRGSIAIYKEYSAELCTASKSAFVVIRAEEFMYPYYLTAFLRYRLGLDQIVMNQSGTTYPTVKPEEIMNVKVILLEDMKMKEINEIYRKNIDSKYHEEKNIQSIIELLESSFS</sequence>
<dbReference type="SUPFAM" id="SSF116734">
    <property type="entry name" value="DNA methylase specificity domain"/>
    <property type="match status" value="1"/>
</dbReference>